<feature type="transmembrane region" description="Helical" evidence="1">
    <location>
        <begin position="20"/>
        <end position="41"/>
    </location>
</feature>
<organism evidence="2 3">
    <name type="scientific">Parascaris univalens</name>
    <name type="common">Nematode worm</name>
    <dbReference type="NCBI Taxonomy" id="6257"/>
    <lineage>
        <taxon>Eukaryota</taxon>
        <taxon>Metazoa</taxon>
        <taxon>Ecdysozoa</taxon>
        <taxon>Nematoda</taxon>
        <taxon>Chromadorea</taxon>
        <taxon>Rhabditida</taxon>
        <taxon>Spirurina</taxon>
        <taxon>Ascaridomorpha</taxon>
        <taxon>Ascaridoidea</taxon>
        <taxon>Ascarididae</taxon>
        <taxon>Parascaris</taxon>
    </lineage>
</organism>
<evidence type="ECO:0000313" key="3">
    <source>
        <dbReference type="WBParaSite" id="PgR109_g007_t05"/>
    </source>
</evidence>
<keyword evidence="2" id="KW-1185">Reference proteome</keyword>
<keyword evidence="1" id="KW-0472">Membrane</keyword>
<dbReference type="WBParaSite" id="PgR109_g007_t05">
    <property type="protein sequence ID" value="PgR109_g007_t05"/>
    <property type="gene ID" value="PgR109_g007"/>
</dbReference>
<sequence>CLCQCRIRCVLLLVDSRRSIALALRWPSFLFYFLIMITSIFRFN</sequence>
<evidence type="ECO:0000256" key="1">
    <source>
        <dbReference type="SAM" id="Phobius"/>
    </source>
</evidence>
<keyword evidence="1" id="KW-0812">Transmembrane</keyword>
<name>A0A915C9K0_PARUN</name>
<dbReference type="Proteomes" id="UP000887569">
    <property type="component" value="Unplaced"/>
</dbReference>
<dbReference type="AlphaFoldDB" id="A0A915C9K0"/>
<protein>
    <submittedName>
        <fullName evidence="3">Thioredoxin domain-containing protein</fullName>
    </submittedName>
</protein>
<evidence type="ECO:0000313" key="2">
    <source>
        <dbReference type="Proteomes" id="UP000887569"/>
    </source>
</evidence>
<keyword evidence="1" id="KW-1133">Transmembrane helix</keyword>
<accession>A0A915C9K0</accession>
<reference evidence="3" key="1">
    <citation type="submission" date="2022-11" db="UniProtKB">
        <authorList>
            <consortium name="WormBaseParasite"/>
        </authorList>
    </citation>
    <scope>IDENTIFICATION</scope>
</reference>
<proteinExistence type="predicted"/>